<evidence type="ECO:0000313" key="2">
    <source>
        <dbReference type="Proteomes" id="UP000183469"/>
    </source>
</evidence>
<proteinExistence type="predicted"/>
<dbReference type="OrthoDB" id="1665626at2"/>
<gene>
    <name evidence="1" type="ORF">SAMN05660648_02906</name>
</gene>
<name>A0A1H4AJ64_SELRU</name>
<evidence type="ECO:0000313" key="1">
    <source>
        <dbReference type="EMBL" id="SEA35684.1"/>
    </source>
</evidence>
<dbReference type="EMBL" id="FNQG01000019">
    <property type="protein sequence ID" value="SEA35684.1"/>
    <property type="molecule type" value="Genomic_DNA"/>
</dbReference>
<accession>A0A1H4AJ64</accession>
<organism evidence="1 2">
    <name type="scientific">Selenomonas ruminantium</name>
    <dbReference type="NCBI Taxonomy" id="971"/>
    <lineage>
        <taxon>Bacteria</taxon>
        <taxon>Bacillati</taxon>
        <taxon>Bacillota</taxon>
        <taxon>Negativicutes</taxon>
        <taxon>Selenomonadales</taxon>
        <taxon>Selenomonadaceae</taxon>
        <taxon>Selenomonas</taxon>
    </lineage>
</organism>
<sequence length="73" mass="8243">MQDDKGNETSVIENDYYAINLERKHKIKAGAAMIDHDAYITLGYQNRDVEYKAYYSPSAQKAGAGIEVTIAKW</sequence>
<reference evidence="1 2" key="1">
    <citation type="submission" date="2016-10" db="EMBL/GenBank/DDBJ databases">
        <authorList>
            <person name="de Groot N.N."/>
        </authorList>
    </citation>
    <scope>NUCLEOTIDE SEQUENCE [LARGE SCALE GENOMIC DNA]</scope>
    <source>
        <strain evidence="1 2">DSM 2872</strain>
    </source>
</reference>
<protein>
    <submittedName>
        <fullName evidence="1">Uncharacterized protein</fullName>
    </submittedName>
</protein>
<dbReference type="Proteomes" id="UP000183469">
    <property type="component" value="Unassembled WGS sequence"/>
</dbReference>
<dbReference type="RefSeq" id="WP_074673501.1">
    <property type="nucleotide sequence ID" value="NZ_FNQG01000019.1"/>
</dbReference>
<dbReference type="AlphaFoldDB" id="A0A1H4AJ64"/>